<feature type="transmembrane region" description="Helical" evidence="1">
    <location>
        <begin position="71"/>
        <end position="90"/>
    </location>
</feature>
<keyword evidence="1" id="KW-1133">Transmembrane helix</keyword>
<dbReference type="EMBL" id="CAUOFW020000970">
    <property type="protein sequence ID" value="CAK9139504.1"/>
    <property type="molecule type" value="Genomic_DNA"/>
</dbReference>
<feature type="transmembrane region" description="Helical" evidence="1">
    <location>
        <begin position="175"/>
        <end position="200"/>
    </location>
</feature>
<dbReference type="EMBL" id="CAUOFW020000934">
    <property type="protein sequence ID" value="CAK9139076.1"/>
    <property type="molecule type" value="Genomic_DNA"/>
</dbReference>
<reference evidence="2 4" key="1">
    <citation type="submission" date="2024-02" db="EMBL/GenBank/DDBJ databases">
        <authorList>
            <person name="Vignale AGUSTIN F."/>
            <person name="Sosa J E."/>
            <person name="Modenutti C."/>
        </authorList>
    </citation>
    <scope>NUCLEOTIDE SEQUENCE [LARGE SCALE GENOMIC DNA]</scope>
</reference>
<accession>A0ABC8R3S1</accession>
<sequence length="356" mass="39777">MRIPRGNKQTGLITLDSLKILTSRSQRSILSKAIERISKARTAMEFYEVFSFVGILRESITLLSKNGKLKAFVTTLSLLLYTLFFFLNIFSVKPLIFDLVEVVSGGSDLITLMAHVKDDLGILLVVEYIFICATLALALYTTTATIFISATSYCSTTMSIKDLVLKVARSWKRPFITGFYTTLLGIGYISVLMVTTPTILMISDNLIASKAIVIIFAILGAILSLPLTAICVLALVISVMEEDCYGIEALGKAGKLVKGNRVQCFILSLLFMVAALILYQCFRVVKNDELLGTSTILIGLFRIYSLYLVNMFQFMTYTVVYFRCKKNHGEEMELQWSTAPDYMMIKTTLLDNKDTP</sequence>
<feature type="transmembrane region" description="Helical" evidence="1">
    <location>
        <begin position="299"/>
        <end position="322"/>
    </location>
</feature>
<feature type="transmembrane region" description="Helical" evidence="1">
    <location>
        <begin position="212"/>
        <end position="240"/>
    </location>
</feature>
<dbReference type="AlphaFoldDB" id="A0ABC8R3S1"/>
<dbReference type="PANTHER" id="PTHR33133:SF1">
    <property type="entry name" value="EXPRESSED PROTEIN-RELATED"/>
    <property type="match status" value="1"/>
</dbReference>
<keyword evidence="4" id="KW-1185">Reference proteome</keyword>
<gene>
    <name evidence="2" type="ORF">ILEXP_LOCUS6431</name>
    <name evidence="3" type="ORF">ILEXP_LOCUS6898</name>
</gene>
<evidence type="ECO:0000313" key="4">
    <source>
        <dbReference type="Proteomes" id="UP001642360"/>
    </source>
</evidence>
<name>A0ABC8R3S1_9AQUA</name>
<dbReference type="PANTHER" id="PTHR33133">
    <property type="entry name" value="OS08G0107100 PROTEIN-RELATED"/>
    <property type="match status" value="1"/>
</dbReference>
<protein>
    <recommendedName>
        <fullName evidence="5">Transmembrane protein</fullName>
    </recommendedName>
</protein>
<comment type="caution">
    <text evidence="2">The sequence shown here is derived from an EMBL/GenBank/DDBJ whole genome shotgun (WGS) entry which is preliminary data.</text>
</comment>
<evidence type="ECO:0000256" key="1">
    <source>
        <dbReference type="SAM" id="Phobius"/>
    </source>
</evidence>
<keyword evidence="1" id="KW-0472">Membrane</keyword>
<feature type="transmembrane region" description="Helical" evidence="1">
    <location>
        <begin position="128"/>
        <end position="154"/>
    </location>
</feature>
<dbReference type="Proteomes" id="UP001642360">
    <property type="component" value="Unassembled WGS sequence"/>
</dbReference>
<feature type="transmembrane region" description="Helical" evidence="1">
    <location>
        <begin position="261"/>
        <end position="279"/>
    </location>
</feature>
<evidence type="ECO:0000313" key="2">
    <source>
        <dbReference type="EMBL" id="CAK9139076.1"/>
    </source>
</evidence>
<evidence type="ECO:0000313" key="3">
    <source>
        <dbReference type="EMBL" id="CAK9139504.1"/>
    </source>
</evidence>
<organism evidence="2 4">
    <name type="scientific">Ilex paraguariensis</name>
    <name type="common">yerba mate</name>
    <dbReference type="NCBI Taxonomy" id="185542"/>
    <lineage>
        <taxon>Eukaryota</taxon>
        <taxon>Viridiplantae</taxon>
        <taxon>Streptophyta</taxon>
        <taxon>Embryophyta</taxon>
        <taxon>Tracheophyta</taxon>
        <taxon>Spermatophyta</taxon>
        <taxon>Magnoliopsida</taxon>
        <taxon>eudicotyledons</taxon>
        <taxon>Gunneridae</taxon>
        <taxon>Pentapetalae</taxon>
        <taxon>asterids</taxon>
        <taxon>campanulids</taxon>
        <taxon>Aquifoliales</taxon>
        <taxon>Aquifoliaceae</taxon>
        <taxon>Ilex</taxon>
    </lineage>
</organism>
<evidence type="ECO:0008006" key="5">
    <source>
        <dbReference type="Google" id="ProtNLM"/>
    </source>
</evidence>
<keyword evidence="1" id="KW-0812">Transmembrane</keyword>
<proteinExistence type="predicted"/>